<organism evidence="1 2">
    <name type="scientific">Oxalobacter vibrioformis</name>
    <dbReference type="NCBI Taxonomy" id="933080"/>
    <lineage>
        <taxon>Bacteria</taxon>
        <taxon>Pseudomonadati</taxon>
        <taxon>Pseudomonadota</taxon>
        <taxon>Betaproteobacteria</taxon>
        <taxon>Burkholderiales</taxon>
        <taxon>Oxalobacteraceae</taxon>
        <taxon>Oxalobacter</taxon>
    </lineage>
</organism>
<dbReference type="SUPFAM" id="SSF81901">
    <property type="entry name" value="HCP-like"/>
    <property type="match status" value="1"/>
</dbReference>
<evidence type="ECO:0000313" key="1">
    <source>
        <dbReference type="EMBL" id="WAW10050.1"/>
    </source>
</evidence>
<dbReference type="Proteomes" id="UP001156215">
    <property type="component" value="Chromosome"/>
</dbReference>
<proteinExistence type="predicted"/>
<gene>
    <name evidence="1" type="ORF">NB640_12670</name>
</gene>
<dbReference type="SMART" id="SM00671">
    <property type="entry name" value="SEL1"/>
    <property type="match status" value="2"/>
</dbReference>
<dbReference type="InterPro" id="IPR006597">
    <property type="entry name" value="Sel1-like"/>
</dbReference>
<dbReference type="KEGG" id="ovb:NB640_12670"/>
<dbReference type="InterPro" id="IPR011990">
    <property type="entry name" value="TPR-like_helical_dom_sf"/>
</dbReference>
<dbReference type="AlphaFoldDB" id="A0A9E9P3B6"/>
<dbReference type="EMBL" id="CP098242">
    <property type="protein sequence ID" value="WAW10050.1"/>
    <property type="molecule type" value="Genomic_DNA"/>
</dbReference>
<protein>
    <recommendedName>
        <fullName evidence="3">Sel1 repeat family protein</fullName>
    </recommendedName>
</protein>
<dbReference type="RefSeq" id="WP_269309053.1">
    <property type="nucleotide sequence ID" value="NZ_CP098242.1"/>
</dbReference>
<evidence type="ECO:0000313" key="2">
    <source>
        <dbReference type="Proteomes" id="UP001156215"/>
    </source>
</evidence>
<accession>A0A9E9P3B6</accession>
<dbReference type="Gene3D" id="1.25.40.10">
    <property type="entry name" value="Tetratricopeptide repeat domain"/>
    <property type="match status" value="1"/>
</dbReference>
<dbReference type="PANTHER" id="PTHR45011">
    <property type="entry name" value="DAP3-BINDING CELL DEATH ENHANCER 1"/>
    <property type="match status" value="1"/>
</dbReference>
<evidence type="ECO:0008006" key="3">
    <source>
        <dbReference type="Google" id="ProtNLM"/>
    </source>
</evidence>
<dbReference type="PANTHER" id="PTHR45011:SF1">
    <property type="entry name" value="DAP3-BINDING CELL DEATH ENHANCER 1"/>
    <property type="match status" value="1"/>
</dbReference>
<dbReference type="Pfam" id="PF08238">
    <property type="entry name" value="Sel1"/>
    <property type="match status" value="2"/>
</dbReference>
<sequence length="94" mass="10398">MSLSAQQGYAPARFNPGYYMRGQGVRKAFEAAVALFQKAENQGLPDAQVLPGEAQERGNGVKPDRKEVVKWYKKVALQGDKDAIAKLKKMSQDK</sequence>
<keyword evidence="2" id="KW-1185">Reference proteome</keyword>
<reference evidence="1" key="1">
    <citation type="journal article" date="2022" name="Front. Microbiol.">
        <title>New perspectives on an old grouping: The genomic and phenotypic variability of Oxalobacter formigenes and the implications for calcium oxalate stone prevention.</title>
        <authorList>
            <person name="Chmiel J.A."/>
            <person name="Carr C."/>
            <person name="Stuivenberg G.A."/>
            <person name="Venema R."/>
            <person name="Chanyi R.M."/>
            <person name="Al K.F."/>
            <person name="Giguere D."/>
            <person name="Say H."/>
            <person name="Akouris P.P."/>
            <person name="Dominguez Romero S.A."/>
            <person name="Kwong A."/>
            <person name="Tai V."/>
            <person name="Koval S.F."/>
            <person name="Razvi H."/>
            <person name="Bjazevic J."/>
            <person name="Burton J.P."/>
        </authorList>
    </citation>
    <scope>NUCLEOTIDE SEQUENCE</scope>
    <source>
        <strain evidence="1">WoOx3</strain>
    </source>
</reference>
<dbReference type="InterPro" id="IPR052748">
    <property type="entry name" value="ISR_Activator"/>
</dbReference>
<name>A0A9E9P3B6_9BURK</name>